<dbReference type="OrthoDB" id="47276at2759"/>
<comment type="catalytic activity">
    <reaction evidence="1 9">
        <text>guanosine(46) in tRNA + S-adenosyl-L-methionine = N(7)-methylguanosine(46) in tRNA + S-adenosyl-L-homocysteine</text>
        <dbReference type="Rhea" id="RHEA:42708"/>
        <dbReference type="Rhea" id="RHEA-COMP:10188"/>
        <dbReference type="Rhea" id="RHEA-COMP:10189"/>
        <dbReference type="ChEBI" id="CHEBI:57856"/>
        <dbReference type="ChEBI" id="CHEBI:59789"/>
        <dbReference type="ChEBI" id="CHEBI:74269"/>
        <dbReference type="ChEBI" id="CHEBI:74480"/>
        <dbReference type="EC" id="2.1.1.33"/>
    </reaction>
</comment>
<dbReference type="GO" id="GO:0043527">
    <property type="term" value="C:tRNA methyltransferase complex"/>
    <property type="evidence" value="ECO:0007669"/>
    <property type="project" value="TreeGrafter"/>
</dbReference>
<dbReference type="GO" id="GO:0008176">
    <property type="term" value="F:tRNA (guanine(46)-N7)-methyltransferase activity"/>
    <property type="evidence" value="ECO:0007669"/>
    <property type="project" value="UniProtKB-UniRule"/>
</dbReference>
<organism evidence="11 12">
    <name type="scientific">Bodo saltans</name>
    <name type="common">Flagellated protozoan</name>
    <dbReference type="NCBI Taxonomy" id="75058"/>
    <lineage>
        <taxon>Eukaryota</taxon>
        <taxon>Discoba</taxon>
        <taxon>Euglenozoa</taxon>
        <taxon>Kinetoplastea</taxon>
        <taxon>Metakinetoplastina</taxon>
        <taxon>Eubodonida</taxon>
        <taxon>Bodonidae</taxon>
        <taxon>Bodo</taxon>
    </lineage>
</organism>
<evidence type="ECO:0000256" key="1">
    <source>
        <dbReference type="ARBA" id="ARBA00000142"/>
    </source>
</evidence>
<dbReference type="VEuPathDB" id="TriTrypDB:BSAL_37350"/>
<sequence>MSQAQHSLETATAALQAQPKWTRLPIRTRPHRNPLAENDDDHPDCPEEMRNRTRQWYPTSTKDVEFLDVGCAFGGMLFSLAPLFPDTLMLGLEIRPKVVDYAQKKTIAYRGGAGGDGVTHHFGNLWFEPLNVMKFGSNCFEKGQLSKIFFCYPDPHWKRKNIRRRIISPGLVQEYAFWLRPGGLIYTVSDVEGLETWMISCLDACPLFRRLSDEEISSQCSNHDDIVKIVIDSSEDAQRTARKGLKKNYAVHVRIEPNLAESV</sequence>
<feature type="active site" evidence="9">
    <location>
        <position position="154"/>
    </location>
</feature>
<feature type="binding site" evidence="9">
    <location>
        <begin position="131"/>
        <end position="132"/>
    </location>
    <ligand>
        <name>S-adenosyl-L-methionine</name>
        <dbReference type="ChEBI" id="CHEBI:59789"/>
    </ligand>
</feature>
<protein>
    <recommendedName>
        <fullName evidence="9">tRNA (guanine-N(7)-)-methyltransferase</fullName>
        <ecNumber evidence="9">2.1.1.33</ecNumber>
    </recommendedName>
    <alternativeName>
        <fullName evidence="9">tRNA (guanine(46)-N(7))-methyltransferase</fullName>
    </alternativeName>
    <alternativeName>
        <fullName evidence="9">tRNA(m7G46)-methyltransferase</fullName>
    </alternativeName>
</protein>
<feature type="binding site" evidence="9">
    <location>
        <begin position="93"/>
        <end position="94"/>
    </location>
    <ligand>
        <name>S-adenosyl-L-methionine</name>
        <dbReference type="ChEBI" id="CHEBI:59789"/>
    </ligand>
</feature>
<keyword evidence="8 9" id="KW-0539">Nucleus</keyword>
<keyword evidence="12" id="KW-1185">Reference proteome</keyword>
<keyword evidence="4 9" id="KW-0808">Transferase</keyword>
<keyword evidence="6 9" id="KW-0819">tRNA processing</keyword>
<keyword evidence="3 9" id="KW-0489">Methyltransferase</keyword>
<evidence type="ECO:0000256" key="2">
    <source>
        <dbReference type="ARBA" id="ARBA00022555"/>
    </source>
</evidence>
<dbReference type="GO" id="GO:0000049">
    <property type="term" value="F:tRNA binding"/>
    <property type="evidence" value="ECO:0007669"/>
    <property type="project" value="UniProtKB-UniRule"/>
</dbReference>
<feature type="binding site" evidence="9">
    <location>
        <begin position="234"/>
        <end position="236"/>
    </location>
    <ligand>
        <name>S-adenosyl-L-methionine</name>
        <dbReference type="ChEBI" id="CHEBI:59789"/>
    </ligand>
</feature>
<evidence type="ECO:0000313" key="12">
    <source>
        <dbReference type="Proteomes" id="UP000051952"/>
    </source>
</evidence>
<dbReference type="FunFam" id="3.40.50.150:FF:000372">
    <property type="entry name" value="tRNA (guanine-N(7)-)-methyltransferase"/>
    <property type="match status" value="1"/>
</dbReference>
<dbReference type="AlphaFoldDB" id="A0A0S4JLN4"/>
<feature type="region of interest" description="Disordered" evidence="10">
    <location>
        <begin position="19"/>
        <end position="49"/>
    </location>
</feature>
<dbReference type="CDD" id="cd02440">
    <property type="entry name" value="AdoMet_MTases"/>
    <property type="match status" value="1"/>
</dbReference>
<keyword evidence="5 9" id="KW-0949">S-adenosyl-L-methionine</keyword>
<evidence type="ECO:0000256" key="7">
    <source>
        <dbReference type="ARBA" id="ARBA00022884"/>
    </source>
</evidence>
<dbReference type="InterPro" id="IPR003358">
    <property type="entry name" value="tRNA_(Gua-N-7)_MeTrfase_Trmb"/>
</dbReference>
<dbReference type="HAMAP" id="MF_03055">
    <property type="entry name" value="tRNA_methyltr_TrmB_euk"/>
    <property type="match status" value="1"/>
</dbReference>
<comment type="pathway">
    <text evidence="9">tRNA modification; N(7)-methylguanine-tRNA biosynthesis.</text>
</comment>
<dbReference type="GO" id="GO:0005634">
    <property type="term" value="C:nucleus"/>
    <property type="evidence" value="ECO:0007669"/>
    <property type="project" value="UniProtKB-SubCell"/>
</dbReference>
<evidence type="ECO:0000256" key="3">
    <source>
        <dbReference type="ARBA" id="ARBA00022603"/>
    </source>
</evidence>
<evidence type="ECO:0000256" key="5">
    <source>
        <dbReference type="ARBA" id="ARBA00022691"/>
    </source>
</evidence>
<evidence type="ECO:0000256" key="9">
    <source>
        <dbReference type="HAMAP-Rule" id="MF_03055"/>
    </source>
</evidence>
<dbReference type="EMBL" id="CYKH01002042">
    <property type="protein sequence ID" value="CUG92448.1"/>
    <property type="molecule type" value="Genomic_DNA"/>
</dbReference>
<dbReference type="InterPro" id="IPR025763">
    <property type="entry name" value="Trm8_euk"/>
</dbReference>
<evidence type="ECO:0000256" key="6">
    <source>
        <dbReference type="ARBA" id="ARBA00022694"/>
    </source>
</evidence>
<comment type="subcellular location">
    <subcellularLocation>
        <location evidence="9">Nucleus</location>
    </subcellularLocation>
</comment>
<evidence type="ECO:0000313" key="11">
    <source>
        <dbReference type="EMBL" id="CUG92448.1"/>
    </source>
</evidence>
<dbReference type="UniPathway" id="UPA00989"/>
<dbReference type="InterPro" id="IPR029063">
    <property type="entry name" value="SAM-dependent_MTases_sf"/>
</dbReference>
<keyword evidence="2 9" id="KW-0820">tRNA-binding</keyword>
<dbReference type="Gene3D" id="3.40.50.150">
    <property type="entry name" value="Vaccinia Virus protein VP39"/>
    <property type="match status" value="1"/>
</dbReference>
<dbReference type="PANTHER" id="PTHR23417:SF16">
    <property type="entry name" value="TRNA (GUANINE-N(7)-)-METHYLTRANSFERASE"/>
    <property type="match status" value="1"/>
</dbReference>
<accession>A0A0S4JLN4</accession>
<dbReference type="OMA" id="LNVMKFG"/>
<keyword evidence="7 9" id="KW-0694">RNA-binding</keyword>
<evidence type="ECO:0000256" key="10">
    <source>
        <dbReference type="SAM" id="MobiDB-lite"/>
    </source>
</evidence>
<dbReference type="SUPFAM" id="SSF53335">
    <property type="entry name" value="S-adenosyl-L-methionine-dependent methyltransferases"/>
    <property type="match status" value="1"/>
</dbReference>
<gene>
    <name evidence="11" type="ORF">BSAL_37350</name>
</gene>
<dbReference type="Proteomes" id="UP000051952">
    <property type="component" value="Unassembled WGS sequence"/>
</dbReference>
<comment type="similarity">
    <text evidence="9">Belongs to the class I-like SAM-binding methyltransferase superfamily. TrmB family.</text>
</comment>
<comment type="function">
    <text evidence="9">Catalyzes the formation of N(7)-methylguanine at position 46 (m7G46) in tRNA.</text>
</comment>
<proteinExistence type="inferred from homology"/>
<feature type="binding site" evidence="9">
    <location>
        <position position="151"/>
    </location>
    <ligand>
        <name>S-adenosyl-L-methionine</name>
        <dbReference type="ChEBI" id="CHEBI:59789"/>
    </ligand>
</feature>
<reference evidence="12" key="1">
    <citation type="submission" date="2015-09" db="EMBL/GenBank/DDBJ databases">
        <authorList>
            <consortium name="Pathogen Informatics"/>
        </authorList>
    </citation>
    <scope>NUCLEOTIDE SEQUENCE [LARGE SCALE GENOMIC DNA]</scope>
    <source>
        <strain evidence="12">Lake Konstanz</strain>
    </source>
</reference>
<name>A0A0S4JLN4_BODSA</name>
<dbReference type="EC" id="2.1.1.33" evidence="9"/>
<dbReference type="Pfam" id="PF02390">
    <property type="entry name" value="Methyltransf_4"/>
    <property type="match status" value="1"/>
</dbReference>
<dbReference type="PROSITE" id="PS51625">
    <property type="entry name" value="SAM_MT_TRMB"/>
    <property type="match status" value="1"/>
</dbReference>
<evidence type="ECO:0000256" key="8">
    <source>
        <dbReference type="ARBA" id="ARBA00023242"/>
    </source>
</evidence>
<feature type="binding site" evidence="9">
    <location>
        <position position="70"/>
    </location>
    <ligand>
        <name>S-adenosyl-L-methionine</name>
        <dbReference type="ChEBI" id="CHEBI:59789"/>
    </ligand>
</feature>
<evidence type="ECO:0000256" key="4">
    <source>
        <dbReference type="ARBA" id="ARBA00022679"/>
    </source>
</evidence>
<dbReference type="PANTHER" id="PTHR23417">
    <property type="entry name" value="3-DEOXY-D-MANNO-OCTULOSONIC-ACID TRANSFERASE/TRNA GUANINE-N 7 - -METHYLTRANSFERASE"/>
    <property type="match status" value="1"/>
</dbReference>